<feature type="coiled-coil region" evidence="1">
    <location>
        <begin position="250"/>
        <end position="277"/>
    </location>
</feature>
<dbReference type="Proteomes" id="UP000187209">
    <property type="component" value="Unassembled WGS sequence"/>
</dbReference>
<feature type="coiled-coil region" evidence="1">
    <location>
        <begin position="174"/>
        <end position="219"/>
    </location>
</feature>
<organism evidence="2 3">
    <name type="scientific">Stentor coeruleus</name>
    <dbReference type="NCBI Taxonomy" id="5963"/>
    <lineage>
        <taxon>Eukaryota</taxon>
        <taxon>Sar</taxon>
        <taxon>Alveolata</taxon>
        <taxon>Ciliophora</taxon>
        <taxon>Postciliodesmatophora</taxon>
        <taxon>Heterotrichea</taxon>
        <taxon>Heterotrichida</taxon>
        <taxon>Stentoridae</taxon>
        <taxon>Stentor</taxon>
    </lineage>
</organism>
<accession>A0A1R2B516</accession>
<evidence type="ECO:0000256" key="1">
    <source>
        <dbReference type="SAM" id="Coils"/>
    </source>
</evidence>
<name>A0A1R2B516_9CILI</name>
<dbReference type="PANTHER" id="PTHR33820">
    <property type="entry name" value="COILED-COIL DOMAIN-CONTAINING PROTEIN 17"/>
    <property type="match status" value="1"/>
</dbReference>
<proteinExistence type="predicted"/>
<dbReference type="InterPro" id="IPR038800">
    <property type="entry name" value="CCDC17"/>
</dbReference>
<evidence type="ECO:0000313" key="2">
    <source>
        <dbReference type="EMBL" id="OMJ71720.1"/>
    </source>
</evidence>
<comment type="caution">
    <text evidence="2">The sequence shown here is derived from an EMBL/GenBank/DDBJ whole genome shotgun (WGS) entry which is preliminary data.</text>
</comment>
<keyword evidence="3" id="KW-1185">Reference proteome</keyword>
<protein>
    <submittedName>
        <fullName evidence="2">Uncharacterized protein</fullName>
    </submittedName>
</protein>
<dbReference type="OrthoDB" id="289416at2759"/>
<dbReference type="PANTHER" id="PTHR33820:SF2">
    <property type="entry name" value="COILED-COIL DOMAIN-CONTAINING PROTEIN 17"/>
    <property type="match status" value="1"/>
</dbReference>
<gene>
    <name evidence="2" type="ORF">SteCoe_29982</name>
</gene>
<keyword evidence="1" id="KW-0175">Coiled coil</keyword>
<evidence type="ECO:0000313" key="3">
    <source>
        <dbReference type="Proteomes" id="UP000187209"/>
    </source>
</evidence>
<reference evidence="2 3" key="1">
    <citation type="submission" date="2016-11" db="EMBL/GenBank/DDBJ databases">
        <title>The macronuclear genome of Stentor coeruleus: a giant cell with tiny introns.</title>
        <authorList>
            <person name="Slabodnick M."/>
            <person name="Ruby J.G."/>
            <person name="Reiff S.B."/>
            <person name="Swart E.C."/>
            <person name="Gosai S."/>
            <person name="Prabakaran S."/>
            <person name="Witkowska E."/>
            <person name="Larue G.E."/>
            <person name="Fisher S."/>
            <person name="Freeman R.M."/>
            <person name="Gunawardena J."/>
            <person name="Chu W."/>
            <person name="Stover N.A."/>
            <person name="Gregory B.D."/>
            <person name="Nowacki M."/>
            <person name="Derisi J."/>
            <person name="Roy S.W."/>
            <person name="Marshall W.F."/>
            <person name="Sood P."/>
        </authorList>
    </citation>
    <scope>NUCLEOTIDE SEQUENCE [LARGE SCALE GENOMIC DNA]</scope>
    <source>
        <strain evidence="2">WM001</strain>
    </source>
</reference>
<dbReference type="EMBL" id="MPUH01000962">
    <property type="protein sequence ID" value="OMJ71720.1"/>
    <property type="molecule type" value="Genomic_DNA"/>
</dbReference>
<sequence>MEKPNLYLECKNCGMQFELAEHLNLHLEKFCVGTDYGDFNKIQRILNKNLKEKSEEPLNLGKGINGSEKFLAGLNKNQSKNSVNLSSVSQDISLKQQEFYNSAARIASREEFLKNELEKLVKAKKGDETELLKIMSELEDKRIAEVRALKEKELVSRALKDLDKRNLNALEYQKKMQMKALNEERDNLKKKEDELFQEIQRMQARLLDDENMIKHEKEKIGQGIKTIKDPNSELMEKRLEELSNKRGKEILTIREQKELLELEKEKYEAEIKKAQKGELPRKNTAGILAGNSIMSPLTPLDLQDRRNLPDEVVRNNQKWVEEYEKLNVMKKAHEEYVKNEPGYDVKPASGETKPKFADEMLDMVKHYDTSLKPGQKARILEYIKGDLETKDPNPRSQPANIEKSPLKSIEEPTKELKYNTAKYKLSTEPYKKEDQNISTQENLFSPQIYSKYQQESKEKYLNEYNLPENSAFRVREPETLGKNIQSPFYPAAPEQGSNRQTPRISNAAFQQYPNYPYPNPYYPGFYPPQAPQAPPGPNPEAEKLKKELKKLKKMMKEKEQTSWDPRALQKALDMPEEPLFPSSLPEEKLIGSILQQEKEDLKLMSMIPQDSEIYQAKLNHFKEMTAIRARMEASLQELAVQRMKKNFAREENYYDKRLAEEMWKEDQRKLEILSKLNPPKEIYYDYNPARGLYIAWDMLVGIPQKYRKSQIVYGVYERGEVRLEPRLVIPSPTEDDPTNQLGFRSIFKDMHDLKKLPPLQPVISVLEIQGIDPYNKISVIGWTVLELFTADKKVQEGYWRLPVYRPPTLSMIHIPDLKVITTIPNAYVYLRIFAADNLQKFPPAKSVSQFKIPNIHLRDSSFEESGTPKGLDRAPGQVENQELFPNSRSPASRSIASQIDRNGASKLSNRNQASGSPGIWIRLESLNGFTSRSHLKFRLSIIRDGQNCVDDRGAFCKWTSEPVNSQSIDVSMNEGRVSRQSRLPSSQSIKQQDVTINKQTQFLKNFYKYQDTIKWTNDIVLIVEILERNPRKLSVVEGGLSSAIDDYFVIGWTLYVLTDPKQKSINFSTTELNLFKPPVPDDLTEVENAQQIPGTIKLTVQEMTKAMSDGLQKLRPSTSYEPFLENLQPQYDDGKLFKKGDGIDVYIDGARFLPDNTTCTKLVVKSLTSNLESIGNAVGGLSDLNSPAFSPTYGFRTEFRTPTFNPTTILVISIITIDSAHKEVRLLGYSAINLFLHKYRKNQPTEDNEEDFILNSGSFQLPIYCQEPFRKVPFNLNAFISLEIIPCATLLVRIREAPKAAQGVRVLSIKDVPPGEWYIRGVIVPPPKYEQRVYNTSYCMPSPIEREIYIERSKRTSPTVFEMTTKMMEALGYRLDLNEEEMMKWIDELLNINPRTPLIDMKYFAKYSTRLGFKISIDAIHKIPKNKPHIALFSVNPPAGFYTQNVISQDVQVADKFDWNSPMDTPVFLDGFQTFKNISFDQGVHVIIDIRAVDLEKKVLEPVAWTIVPVFYDDGYVKSGIFQIPVFSGAVPVGLLPDLASNNPWQFLLNASQKPGGPHFLEPVSVLLRIVDSQRDGHYSTALDLNRLDYSYIPPELLARFSYNAAAFQRNENANILRKAVPLNTSPVNYNKIIHELVVAELDLPHL</sequence>